<organism evidence="9 10">
    <name type="scientific">Azospirillum argentinense</name>
    <dbReference type="NCBI Taxonomy" id="2970906"/>
    <lineage>
        <taxon>Bacteria</taxon>
        <taxon>Pseudomonadati</taxon>
        <taxon>Pseudomonadota</taxon>
        <taxon>Alphaproteobacteria</taxon>
        <taxon>Rhodospirillales</taxon>
        <taxon>Azospirillaceae</taxon>
        <taxon>Azospirillum</taxon>
    </lineage>
</organism>
<protein>
    <submittedName>
        <fullName evidence="9">Multidrug transporter</fullName>
    </submittedName>
</protein>
<dbReference type="Pfam" id="PF00892">
    <property type="entry name" value="EamA"/>
    <property type="match status" value="2"/>
</dbReference>
<feature type="domain" description="EamA" evidence="8">
    <location>
        <begin position="162"/>
        <end position="292"/>
    </location>
</feature>
<feature type="domain" description="EamA" evidence="8">
    <location>
        <begin position="21"/>
        <end position="153"/>
    </location>
</feature>
<evidence type="ECO:0000256" key="7">
    <source>
        <dbReference type="SAM" id="Phobius"/>
    </source>
</evidence>
<evidence type="ECO:0000313" key="10">
    <source>
        <dbReference type="Proteomes" id="UP000027186"/>
    </source>
</evidence>
<evidence type="ECO:0000256" key="1">
    <source>
        <dbReference type="ARBA" id="ARBA00004141"/>
    </source>
</evidence>
<feature type="transmembrane region" description="Helical" evidence="7">
    <location>
        <begin position="245"/>
        <end position="269"/>
    </location>
</feature>
<feature type="transmembrane region" description="Helical" evidence="7">
    <location>
        <begin position="193"/>
        <end position="214"/>
    </location>
</feature>
<proteinExistence type="inferred from homology"/>
<comment type="subcellular location">
    <subcellularLocation>
        <location evidence="1">Membrane</location>
        <topology evidence="1">Multi-pass membrane protein</topology>
    </subcellularLocation>
</comment>
<evidence type="ECO:0000313" key="9">
    <source>
        <dbReference type="EMBL" id="AIB16234.1"/>
    </source>
</evidence>
<keyword evidence="3 7" id="KW-0812">Transmembrane</keyword>
<sequence>MPSPPGAPMAQPIPSHLQARSGIVSMLLAVFLYAVLNALAKHLAADYPLAEVTFFRNAFALLPATAMLARAGGWRSLRTEHLGGHFWRAAIGLTSMVLLFLSYHLMPMADAVALSFSAPLFLTALSVPVLGERVGPYRWGAVAVGFAGVLVIVQPGSGMLNTGALVGLSAAVAYAFAMMAMRQLGRTEAPVTTVFYFTAFSTLLSAFALPFVWTMPTAEGFALMAAMGLVGGGAQYFATRAYALAPAAVISPFNYAGILWACLFGWLFWGDWPGTHVLAGAAIVITSGLLILIRETRRRAEAETCDTSPRVSHTLPLSTGRKH</sequence>
<reference evidence="9 10" key="1">
    <citation type="journal article" date="2014" name="Genome Announc.">
        <title>Complete Genome Sequence of the Model Rhizosphere Strain Azospirillum brasilense Az39, Successfully Applied in Agriculture.</title>
        <authorList>
            <person name="Rivera D."/>
            <person name="Revale S."/>
            <person name="Molina R."/>
            <person name="Gualpa J."/>
            <person name="Puente M."/>
            <person name="Maroniche G."/>
            <person name="Paris G."/>
            <person name="Baker D."/>
            <person name="Clavijo B."/>
            <person name="McLay K."/>
            <person name="Spaepen S."/>
            <person name="Perticari A."/>
            <person name="Vazquez M."/>
            <person name="Wisniewski-Dye F."/>
            <person name="Watkins C."/>
            <person name="Martinez-Abarca F."/>
            <person name="Vanderleyden J."/>
            <person name="Cassan F."/>
        </authorList>
    </citation>
    <scope>NUCLEOTIDE SEQUENCE [LARGE SCALE GENOMIC DNA]</scope>
    <source>
        <strain evidence="9 10">Az39</strain>
        <plasmid evidence="9">AbAZ39_p4</plasmid>
    </source>
</reference>
<evidence type="ECO:0000256" key="3">
    <source>
        <dbReference type="ARBA" id="ARBA00022692"/>
    </source>
</evidence>
<dbReference type="SUPFAM" id="SSF103481">
    <property type="entry name" value="Multidrug resistance efflux transporter EmrE"/>
    <property type="match status" value="2"/>
</dbReference>
<evidence type="ECO:0000256" key="4">
    <source>
        <dbReference type="ARBA" id="ARBA00022989"/>
    </source>
</evidence>
<keyword evidence="9" id="KW-0614">Plasmid</keyword>
<accession>A0A060DZL9</accession>
<dbReference type="GO" id="GO:0016020">
    <property type="term" value="C:membrane"/>
    <property type="evidence" value="ECO:0007669"/>
    <property type="project" value="UniProtKB-SubCell"/>
</dbReference>
<feature type="transmembrane region" description="Helical" evidence="7">
    <location>
        <begin position="52"/>
        <end position="73"/>
    </location>
</feature>
<dbReference type="KEGG" id="abq:ABAZ39_30725"/>
<dbReference type="PANTHER" id="PTHR22911">
    <property type="entry name" value="ACYL-MALONYL CONDENSING ENZYME-RELATED"/>
    <property type="match status" value="1"/>
</dbReference>
<dbReference type="PANTHER" id="PTHR22911:SF6">
    <property type="entry name" value="SOLUTE CARRIER FAMILY 35 MEMBER G1"/>
    <property type="match status" value="1"/>
</dbReference>
<keyword evidence="5 7" id="KW-0472">Membrane</keyword>
<feature type="region of interest" description="Disordered" evidence="6">
    <location>
        <begin position="303"/>
        <end position="323"/>
    </location>
</feature>
<evidence type="ECO:0000256" key="2">
    <source>
        <dbReference type="ARBA" id="ARBA00009853"/>
    </source>
</evidence>
<name>A0A060DZL9_9PROT</name>
<feature type="compositionally biased region" description="Polar residues" evidence="6">
    <location>
        <begin position="305"/>
        <end position="317"/>
    </location>
</feature>
<feature type="transmembrane region" description="Helical" evidence="7">
    <location>
        <begin position="275"/>
        <end position="293"/>
    </location>
</feature>
<feature type="transmembrane region" description="Helical" evidence="7">
    <location>
        <begin position="85"/>
        <end position="105"/>
    </location>
</feature>
<dbReference type="EMBL" id="CP007797">
    <property type="protein sequence ID" value="AIB16234.1"/>
    <property type="molecule type" value="Genomic_DNA"/>
</dbReference>
<comment type="similarity">
    <text evidence="2">Belongs to the drug/metabolite transporter (DMT) superfamily. 10 TMS drug/metabolite exporter (DME) (TC 2.A.7.3) family.</text>
</comment>
<feature type="transmembrane region" description="Helical" evidence="7">
    <location>
        <begin position="220"/>
        <end position="238"/>
    </location>
</feature>
<keyword evidence="4 7" id="KW-1133">Transmembrane helix</keyword>
<dbReference type="InterPro" id="IPR000620">
    <property type="entry name" value="EamA_dom"/>
</dbReference>
<geneLocation type="plasmid" evidence="9 10">
    <name>AbAZ39_p4</name>
</geneLocation>
<gene>
    <name evidence="9" type="ORF">ABAZ39_30725</name>
</gene>
<evidence type="ECO:0000256" key="5">
    <source>
        <dbReference type="ARBA" id="ARBA00023136"/>
    </source>
</evidence>
<feature type="transmembrane region" description="Helical" evidence="7">
    <location>
        <begin position="111"/>
        <end position="130"/>
    </location>
</feature>
<dbReference type="AlphaFoldDB" id="A0A060DZL9"/>
<dbReference type="InterPro" id="IPR037185">
    <property type="entry name" value="EmrE-like"/>
</dbReference>
<feature type="transmembrane region" description="Helical" evidence="7">
    <location>
        <begin position="21"/>
        <end position="40"/>
    </location>
</feature>
<evidence type="ECO:0000259" key="8">
    <source>
        <dbReference type="Pfam" id="PF00892"/>
    </source>
</evidence>
<dbReference type="Proteomes" id="UP000027186">
    <property type="component" value="Plasmid AbAZ39_p4"/>
</dbReference>
<evidence type="ECO:0000256" key="6">
    <source>
        <dbReference type="SAM" id="MobiDB-lite"/>
    </source>
</evidence>